<evidence type="ECO:0000259" key="2">
    <source>
        <dbReference type="Pfam" id="PF07589"/>
    </source>
</evidence>
<keyword evidence="1" id="KW-0812">Transmembrane</keyword>
<reference evidence="3 4" key="1">
    <citation type="submission" date="2019-02" db="EMBL/GenBank/DDBJ databases">
        <title>Draft Genome Sequences of Six Type Strains of the Genus Massilia.</title>
        <authorList>
            <person name="Miess H."/>
            <person name="Frediansyhah A."/>
            <person name="Gross H."/>
        </authorList>
    </citation>
    <scope>NUCLEOTIDE SEQUENCE [LARGE SCALE GENOMIC DNA]</scope>
    <source>
        <strain evidence="3 4">DSM 17472</strain>
    </source>
</reference>
<dbReference type="InterPro" id="IPR013424">
    <property type="entry name" value="Ice-binding_C"/>
</dbReference>
<keyword evidence="4" id="KW-1185">Reference proteome</keyword>
<gene>
    <name evidence="3" type="ORF">EYF70_02885</name>
</gene>
<protein>
    <submittedName>
        <fullName evidence="3">PEP-CTERM sorting domain-containing protein</fullName>
    </submittedName>
</protein>
<evidence type="ECO:0000313" key="3">
    <source>
        <dbReference type="EMBL" id="QBI04802.1"/>
    </source>
</evidence>
<keyword evidence="1" id="KW-0472">Membrane</keyword>
<organism evidence="3 4">
    <name type="scientific">Pseudoduganella albidiflava</name>
    <dbReference type="NCBI Taxonomy" id="321983"/>
    <lineage>
        <taxon>Bacteria</taxon>
        <taxon>Pseudomonadati</taxon>
        <taxon>Pseudomonadota</taxon>
        <taxon>Betaproteobacteria</taxon>
        <taxon>Burkholderiales</taxon>
        <taxon>Oxalobacteraceae</taxon>
        <taxon>Telluria group</taxon>
        <taxon>Pseudoduganella</taxon>
    </lineage>
</organism>
<dbReference type="NCBIfam" id="NF035944">
    <property type="entry name" value="PEPxxWA-CTERM"/>
    <property type="match status" value="1"/>
</dbReference>
<proteinExistence type="predicted"/>
<dbReference type="Pfam" id="PF07589">
    <property type="entry name" value="PEP-CTERM"/>
    <property type="match status" value="1"/>
</dbReference>
<dbReference type="EMBL" id="CP036401">
    <property type="protein sequence ID" value="QBI04802.1"/>
    <property type="molecule type" value="Genomic_DNA"/>
</dbReference>
<name>A0ABX5S1J1_9BURK</name>
<feature type="domain" description="Ice-binding protein C-terminal" evidence="2">
    <location>
        <begin position="60"/>
        <end position="84"/>
    </location>
</feature>
<accession>A0ABX5S1J1</accession>
<dbReference type="NCBIfam" id="TIGR02595">
    <property type="entry name" value="PEP_CTERM"/>
    <property type="match status" value="1"/>
</dbReference>
<sequence length="87" mass="9223">MQLTATDSTGATLTWTIDAPDVHSFVGFVSDGHLTSLTVWKDDIPDSFVTVNDLHLSVAAVPEPATYGMLLGGLGLLGLAARRRKGR</sequence>
<dbReference type="Proteomes" id="UP000292307">
    <property type="component" value="Chromosome"/>
</dbReference>
<evidence type="ECO:0000313" key="4">
    <source>
        <dbReference type="Proteomes" id="UP000292307"/>
    </source>
</evidence>
<evidence type="ECO:0000256" key="1">
    <source>
        <dbReference type="SAM" id="Phobius"/>
    </source>
</evidence>
<keyword evidence="1" id="KW-1133">Transmembrane helix</keyword>
<feature type="transmembrane region" description="Helical" evidence="1">
    <location>
        <begin position="64"/>
        <end position="81"/>
    </location>
</feature>